<feature type="transmembrane region" description="Helical" evidence="5">
    <location>
        <begin position="55"/>
        <end position="75"/>
    </location>
</feature>
<dbReference type="InterPro" id="IPR013057">
    <property type="entry name" value="AA_transpt_TM"/>
</dbReference>
<evidence type="ECO:0000256" key="4">
    <source>
        <dbReference type="ARBA" id="ARBA00023136"/>
    </source>
</evidence>
<gene>
    <name evidence="7" type="ORF">MELIAE_LOCUS10508</name>
</gene>
<feature type="transmembrane region" description="Helical" evidence="5">
    <location>
        <begin position="331"/>
        <end position="353"/>
    </location>
</feature>
<comment type="subcellular location">
    <subcellularLocation>
        <location evidence="1">Membrane</location>
        <topology evidence="1">Multi-pass membrane protein</topology>
    </subcellularLocation>
</comment>
<dbReference type="GO" id="GO:0015179">
    <property type="term" value="F:L-amino acid transmembrane transporter activity"/>
    <property type="evidence" value="ECO:0007669"/>
    <property type="project" value="TreeGrafter"/>
</dbReference>
<dbReference type="Proteomes" id="UP001154078">
    <property type="component" value="Chromosome 7"/>
</dbReference>
<feature type="domain" description="Amino acid transporter transmembrane" evidence="6">
    <location>
        <begin position="54"/>
        <end position="453"/>
    </location>
</feature>
<keyword evidence="4 5" id="KW-0472">Membrane</keyword>
<keyword evidence="3 5" id="KW-1133">Transmembrane helix</keyword>
<dbReference type="EMBL" id="OV121138">
    <property type="protein sequence ID" value="CAH0560816.1"/>
    <property type="molecule type" value="Genomic_DNA"/>
</dbReference>
<feature type="transmembrane region" description="Helical" evidence="5">
    <location>
        <begin position="211"/>
        <end position="233"/>
    </location>
</feature>
<dbReference type="PANTHER" id="PTHR22950">
    <property type="entry name" value="AMINO ACID TRANSPORTER"/>
    <property type="match status" value="1"/>
</dbReference>
<dbReference type="Pfam" id="PF01490">
    <property type="entry name" value="Aa_trans"/>
    <property type="match status" value="1"/>
</dbReference>
<dbReference type="OrthoDB" id="1684102at2759"/>
<reference evidence="7" key="1">
    <citation type="submission" date="2021-12" db="EMBL/GenBank/DDBJ databases">
        <authorList>
            <person name="King R."/>
        </authorList>
    </citation>
    <scope>NUCLEOTIDE SEQUENCE</scope>
</reference>
<dbReference type="AlphaFoldDB" id="A0A9P0B9T3"/>
<accession>A0A9P0B9T3</accession>
<feature type="transmembrane region" description="Helical" evidence="5">
    <location>
        <begin position="374"/>
        <end position="392"/>
    </location>
</feature>
<sequence length="465" mass="51192">MTNEKSKSIFILDNFSSTATLANNEVSVPVGSQDTLNEKVYDPYEHRNVSHPNTFSGALIHLLKSSLGTGILAIPRAFMSAGLAVGLVGTVLIGILCTYTIHILVAASLKMCKITKKPSLGFAETAEAVVKHGPKPIRGFSRSAKNFVEIALLMTYYVGNAVYIVFISSSLRQLIRNVFPDLADWSERYYMVCIMIPLILFCQVRQLKHLVPFSFIANITMVAAFGITVYYMFDRVENSKAEDVSLAKGIAGLPVFFSTVIFAMEGIGTIMPVENSMVTPKFIGCPGVLNVAMGFVIILYSSIGFFGYMAYGESTKATITLNLPEKEIPAQVAQAFISIAVFFTFMLQFYVPMDITWRKISPLIREERHNISQIFIRTAIVIFITCIAIAAGEHLGPLIDLVGAIFFSTLGLLVPAVIDTLVNWDDKGVCYWKLGKNIFIGFLAMFGLVTGSYYAILSMTHGEKK</sequence>
<feature type="transmembrane region" description="Helical" evidence="5">
    <location>
        <begin position="147"/>
        <end position="168"/>
    </location>
</feature>
<evidence type="ECO:0000256" key="3">
    <source>
        <dbReference type="ARBA" id="ARBA00022989"/>
    </source>
</evidence>
<keyword evidence="8" id="KW-1185">Reference proteome</keyword>
<dbReference type="PANTHER" id="PTHR22950:SF494">
    <property type="entry name" value="GH04538P"/>
    <property type="match status" value="1"/>
</dbReference>
<evidence type="ECO:0000256" key="1">
    <source>
        <dbReference type="ARBA" id="ARBA00004141"/>
    </source>
</evidence>
<feature type="transmembrane region" description="Helical" evidence="5">
    <location>
        <begin position="438"/>
        <end position="456"/>
    </location>
</feature>
<evidence type="ECO:0000259" key="6">
    <source>
        <dbReference type="Pfam" id="PF01490"/>
    </source>
</evidence>
<organism evidence="7 8">
    <name type="scientific">Brassicogethes aeneus</name>
    <name type="common">Rape pollen beetle</name>
    <name type="synonym">Meligethes aeneus</name>
    <dbReference type="NCBI Taxonomy" id="1431903"/>
    <lineage>
        <taxon>Eukaryota</taxon>
        <taxon>Metazoa</taxon>
        <taxon>Ecdysozoa</taxon>
        <taxon>Arthropoda</taxon>
        <taxon>Hexapoda</taxon>
        <taxon>Insecta</taxon>
        <taxon>Pterygota</taxon>
        <taxon>Neoptera</taxon>
        <taxon>Endopterygota</taxon>
        <taxon>Coleoptera</taxon>
        <taxon>Polyphaga</taxon>
        <taxon>Cucujiformia</taxon>
        <taxon>Nitidulidae</taxon>
        <taxon>Meligethinae</taxon>
        <taxon>Brassicogethes</taxon>
    </lineage>
</organism>
<evidence type="ECO:0000256" key="5">
    <source>
        <dbReference type="SAM" id="Phobius"/>
    </source>
</evidence>
<protein>
    <recommendedName>
        <fullName evidence="6">Amino acid transporter transmembrane domain-containing protein</fullName>
    </recommendedName>
</protein>
<keyword evidence="2 5" id="KW-0812">Transmembrane</keyword>
<feature type="transmembrane region" description="Helical" evidence="5">
    <location>
        <begin position="288"/>
        <end position="311"/>
    </location>
</feature>
<evidence type="ECO:0000313" key="8">
    <source>
        <dbReference type="Proteomes" id="UP001154078"/>
    </source>
</evidence>
<feature type="transmembrane region" description="Helical" evidence="5">
    <location>
        <begin position="398"/>
        <end position="418"/>
    </location>
</feature>
<name>A0A9P0B9T3_BRAAE</name>
<feature type="transmembrane region" description="Helical" evidence="5">
    <location>
        <begin position="81"/>
        <end position="107"/>
    </location>
</feature>
<evidence type="ECO:0000256" key="2">
    <source>
        <dbReference type="ARBA" id="ARBA00022692"/>
    </source>
</evidence>
<dbReference type="GO" id="GO:0005774">
    <property type="term" value="C:vacuolar membrane"/>
    <property type="evidence" value="ECO:0007669"/>
    <property type="project" value="TreeGrafter"/>
</dbReference>
<feature type="transmembrane region" description="Helical" evidence="5">
    <location>
        <begin position="188"/>
        <end position="204"/>
    </location>
</feature>
<proteinExistence type="predicted"/>
<feature type="transmembrane region" description="Helical" evidence="5">
    <location>
        <begin position="245"/>
        <end position="267"/>
    </location>
</feature>
<evidence type="ECO:0000313" key="7">
    <source>
        <dbReference type="EMBL" id="CAH0560816.1"/>
    </source>
</evidence>